<feature type="transmembrane region" description="Helical" evidence="2">
    <location>
        <begin position="76"/>
        <end position="100"/>
    </location>
</feature>
<organism evidence="5 6">
    <name type="scientific">Streptomyces genisteinicus</name>
    <dbReference type="NCBI Taxonomy" id="2768068"/>
    <lineage>
        <taxon>Bacteria</taxon>
        <taxon>Bacillati</taxon>
        <taxon>Actinomycetota</taxon>
        <taxon>Actinomycetes</taxon>
        <taxon>Kitasatosporales</taxon>
        <taxon>Streptomycetaceae</taxon>
        <taxon>Streptomyces</taxon>
    </lineage>
</organism>
<dbReference type="AlphaFoldDB" id="A0A7H0HX45"/>
<evidence type="ECO:0000313" key="5">
    <source>
        <dbReference type="EMBL" id="QNP65111.1"/>
    </source>
</evidence>
<dbReference type="Pfam" id="PF13828">
    <property type="entry name" value="DUF4190"/>
    <property type="match status" value="1"/>
</dbReference>
<evidence type="ECO:0000256" key="1">
    <source>
        <dbReference type="SAM" id="MobiDB-lite"/>
    </source>
</evidence>
<feature type="domain" description="DUF4190" evidence="3">
    <location>
        <begin position="74"/>
        <end position="129"/>
    </location>
</feature>
<evidence type="ECO:0000256" key="2">
    <source>
        <dbReference type="SAM" id="Phobius"/>
    </source>
</evidence>
<evidence type="ECO:0000259" key="3">
    <source>
        <dbReference type="Pfam" id="PF13828"/>
    </source>
</evidence>
<proteinExistence type="predicted"/>
<dbReference type="EMBL" id="CP060825">
    <property type="protein sequence ID" value="QNP65111.1"/>
    <property type="molecule type" value="Genomic_DNA"/>
</dbReference>
<sequence>MDPAAQGGQPNPQDPYAQQPWGVPRPQPQPPSAPAPPQPPAQPYGQYPPYGPYGQPGPYTGYPQPPQRPTYNGLSIASLVLGIVCCIPPLGLVLGLVALAQIRRRGQNGKGMAVAGIVLSSLSTLLLLVSIVTGGAGEAWRDFKEGMAEASDASSPFDLKKGECFDIPGTEVPDETETSSVPTKDCATPHDAEVTGSYRLDESDGYPASAAADAAMERRCNDISDAYVPDPSALPSHVANYYFLPTRESWSLGDRTVTCALAATEGKLTGSFEDGGAGEATGGGTGV</sequence>
<keyword evidence="2" id="KW-0472">Membrane</keyword>
<feature type="compositionally biased region" description="Low complexity" evidence="1">
    <location>
        <begin position="43"/>
        <end position="62"/>
    </location>
</feature>
<feature type="domain" description="Septum formation-related" evidence="4">
    <location>
        <begin position="146"/>
        <end position="259"/>
    </location>
</feature>
<name>A0A7H0HX45_9ACTN</name>
<reference evidence="5 6" key="1">
    <citation type="submission" date="2020-08" db="EMBL/GenBank/DDBJ databases">
        <title>A novel species.</title>
        <authorList>
            <person name="Gao J."/>
        </authorList>
    </citation>
    <scope>NUCLEOTIDE SEQUENCE [LARGE SCALE GENOMIC DNA]</scope>
    <source>
        <strain evidence="5 6">CRPJ-33</strain>
    </source>
</reference>
<dbReference type="InterPro" id="IPR025241">
    <property type="entry name" value="DUF4190"/>
</dbReference>
<evidence type="ECO:0000313" key="6">
    <source>
        <dbReference type="Proteomes" id="UP000516230"/>
    </source>
</evidence>
<dbReference type="Pfam" id="PF13845">
    <property type="entry name" value="Septum_form"/>
    <property type="match status" value="1"/>
</dbReference>
<keyword evidence="2" id="KW-0812">Transmembrane</keyword>
<feature type="transmembrane region" description="Helical" evidence="2">
    <location>
        <begin position="112"/>
        <end position="132"/>
    </location>
</feature>
<protein>
    <submittedName>
        <fullName evidence="5">DUF4190 domain-containing protein</fullName>
    </submittedName>
</protein>
<feature type="region of interest" description="Disordered" evidence="1">
    <location>
        <begin position="1"/>
        <end position="66"/>
    </location>
</feature>
<gene>
    <name evidence="5" type="ORF">IAG43_20780</name>
</gene>
<feature type="compositionally biased region" description="Pro residues" evidence="1">
    <location>
        <begin position="23"/>
        <end position="42"/>
    </location>
</feature>
<accession>A0A7H0HX45</accession>
<dbReference type="RefSeq" id="WP_187742204.1">
    <property type="nucleotide sequence ID" value="NZ_CP060825.1"/>
</dbReference>
<dbReference type="KEGG" id="sgj:IAG43_20780"/>
<keyword evidence="2" id="KW-1133">Transmembrane helix</keyword>
<evidence type="ECO:0000259" key="4">
    <source>
        <dbReference type="Pfam" id="PF13845"/>
    </source>
</evidence>
<dbReference type="InterPro" id="IPR026004">
    <property type="entry name" value="Septum_form"/>
</dbReference>
<dbReference type="Proteomes" id="UP000516230">
    <property type="component" value="Chromosome"/>
</dbReference>
<keyword evidence="6" id="KW-1185">Reference proteome</keyword>